<proteinExistence type="predicted"/>
<dbReference type="PROSITE" id="PS51257">
    <property type="entry name" value="PROKAR_LIPOPROTEIN"/>
    <property type="match status" value="1"/>
</dbReference>
<dbReference type="AlphaFoldDB" id="A0A0B9G8Q6"/>
<dbReference type="RefSeq" id="WP_039458146.1">
    <property type="nucleotide sequence ID" value="NZ_JWLZ01000032.1"/>
</dbReference>
<evidence type="ECO:0000313" key="2">
    <source>
        <dbReference type="Proteomes" id="UP000031278"/>
    </source>
</evidence>
<dbReference type="EMBL" id="JWLZ01000032">
    <property type="protein sequence ID" value="KHT64969.1"/>
    <property type="molecule type" value="Genomic_DNA"/>
</dbReference>
<evidence type="ECO:0008006" key="3">
    <source>
        <dbReference type="Google" id="ProtNLM"/>
    </source>
</evidence>
<accession>A0A0B9G8Q6</accession>
<gene>
    <name evidence="1" type="ORF">RJ45_03600</name>
</gene>
<protein>
    <recommendedName>
        <fullName evidence="3">Lipoprotein</fullName>
    </recommendedName>
</protein>
<dbReference type="Pfam" id="PF19795">
    <property type="entry name" value="DUF6279"/>
    <property type="match status" value="1"/>
</dbReference>
<comment type="caution">
    <text evidence="1">The sequence shown here is derived from an EMBL/GenBank/DDBJ whole genome shotgun (WGS) entry which is preliminary data.</text>
</comment>
<name>A0A0B9G8Q6_9GAMM</name>
<organism evidence="1 2">
    <name type="scientific">Photobacterium gaetbulicola</name>
    <dbReference type="NCBI Taxonomy" id="1295392"/>
    <lineage>
        <taxon>Bacteria</taxon>
        <taxon>Pseudomonadati</taxon>
        <taxon>Pseudomonadota</taxon>
        <taxon>Gammaproteobacteria</taxon>
        <taxon>Vibrionales</taxon>
        <taxon>Vibrionaceae</taxon>
        <taxon>Photobacterium</taxon>
    </lineage>
</organism>
<sequence>MIKRHLKWVLLSTAMVLVVGCTTRLAYNNLDVWLSYRLSSYVSLDASQDAAFDRGLDRALAIHRSQELPKIHRTIDDLQADLLTPMTFGQMQEYYTVFTRLGQDSAAILADPLADLLVSLNEAQVAQLEGHLRQRFAEYDQKRSKLSQPEKLAKRAERLQDFTQDWLGSLTSRQEELLTELAGYQLEMSPVFRSLRNGYFERLKQLMENRTSPAFKAQFTQLMRDMVALNSPKYQAEIRFYLNRRFELMRRLNHTMTPQQKAFLNRKLVNLRKDVALLINQ</sequence>
<dbReference type="Proteomes" id="UP000031278">
    <property type="component" value="Unassembled WGS sequence"/>
</dbReference>
<evidence type="ECO:0000313" key="1">
    <source>
        <dbReference type="EMBL" id="KHT64969.1"/>
    </source>
</evidence>
<reference evidence="1 2" key="1">
    <citation type="submission" date="2014-12" db="EMBL/GenBank/DDBJ databases">
        <title>Genome sequencing of Photobacterium gaetbulicola AD005a.</title>
        <authorList>
            <person name="Adrian T.G.S."/>
            <person name="Chan K.G."/>
        </authorList>
    </citation>
    <scope>NUCLEOTIDE SEQUENCE [LARGE SCALE GENOMIC DNA]</scope>
    <source>
        <strain evidence="1 2">AD005a</strain>
    </source>
</reference>